<name>A0A7V2F6J3_RHOMR</name>
<sequence length="444" mass="49770">MADQGISRRKFLGQLATAGVAFTIVPRHVLGRGFVPPSDKLGIACIGVGGRGAANVRGVASETLVAFCDVDDERAAEIYRTYPNVPRYKDFRIMLERESQHIDAVVISTPDHTHAVAAMMAIQMGKHVYCEKPLTRTIYEARRLAEAARQHRVVTQMGNQGHAGEGTRQIREWIEAGAIGIVREIHFWTNRPIWPQAIARPMEAYHVPPTLDWDLWLGPAPERPYHPAYVPFRWRGWWDFGTGALGDMGCHIMDAAFWTFDLRDPVRVTAETTPVFPETAPLVSRVTYEFAARANRPALHVVWRDGNLAPPRPPQWEADKPWPPMDSGQMFIGDEGVLIAGTYGENPRLVPEKRHQEWIASAPAPRYPRSPGVYQEWIDACKNGTQAGSNFPDYAGPLTEMVLLGNLAIRAGGTIEWDAATMRVTNLTVPEEYLRPVYRNGWHL</sequence>
<dbReference type="InterPro" id="IPR043906">
    <property type="entry name" value="Gfo/Idh/MocA_OxRdtase_bact_C"/>
</dbReference>
<dbReference type="Pfam" id="PF19051">
    <property type="entry name" value="GFO_IDH_MocA_C2"/>
    <property type="match status" value="1"/>
</dbReference>
<dbReference type="InterPro" id="IPR036291">
    <property type="entry name" value="NAD(P)-bd_dom_sf"/>
</dbReference>
<protein>
    <submittedName>
        <fullName evidence="3">Gfo/Idh/MocA family oxidoreductase</fullName>
    </submittedName>
</protein>
<organism evidence="3">
    <name type="scientific">Rhodothermus marinus</name>
    <name type="common">Rhodothermus obamensis</name>
    <dbReference type="NCBI Taxonomy" id="29549"/>
    <lineage>
        <taxon>Bacteria</taxon>
        <taxon>Pseudomonadati</taxon>
        <taxon>Rhodothermota</taxon>
        <taxon>Rhodothermia</taxon>
        <taxon>Rhodothermales</taxon>
        <taxon>Rhodothermaceae</taxon>
        <taxon>Rhodothermus</taxon>
    </lineage>
</organism>
<dbReference type="PANTHER" id="PTHR43818:SF10">
    <property type="entry name" value="NADH-DEPENDENT DEHYDROGENASE-RELATED"/>
    <property type="match status" value="1"/>
</dbReference>
<gene>
    <name evidence="3" type="ORF">ENO59_02410</name>
</gene>
<evidence type="ECO:0000259" key="1">
    <source>
        <dbReference type="Pfam" id="PF01408"/>
    </source>
</evidence>
<dbReference type="InterPro" id="IPR019546">
    <property type="entry name" value="TAT_signal_bac_arc"/>
</dbReference>
<accession>A0A7V2F6J3</accession>
<evidence type="ECO:0000259" key="2">
    <source>
        <dbReference type="Pfam" id="PF19051"/>
    </source>
</evidence>
<dbReference type="AlphaFoldDB" id="A0A7V2F6J3"/>
<feature type="domain" description="Gfo/Idh/MocA-like oxidoreductase N-terminal" evidence="1">
    <location>
        <begin position="43"/>
        <end position="158"/>
    </location>
</feature>
<reference evidence="3" key="1">
    <citation type="journal article" date="2020" name="mSystems">
        <title>Genome- and Community-Level Interaction Insights into Carbon Utilization and Element Cycling Functions of Hydrothermarchaeota in Hydrothermal Sediment.</title>
        <authorList>
            <person name="Zhou Z."/>
            <person name="Liu Y."/>
            <person name="Xu W."/>
            <person name="Pan J."/>
            <person name="Luo Z.H."/>
            <person name="Li M."/>
        </authorList>
    </citation>
    <scope>NUCLEOTIDE SEQUENCE [LARGE SCALE GENOMIC DNA]</scope>
    <source>
        <strain evidence="3">SpSt-143</strain>
    </source>
</reference>
<dbReference type="InterPro" id="IPR050463">
    <property type="entry name" value="Gfo/Idh/MocA_oxidrdct_glycsds"/>
</dbReference>
<feature type="domain" description="Gfo/Idh/MocA-like oxidoreductase bacterial type C-terminal" evidence="2">
    <location>
        <begin position="202"/>
        <end position="291"/>
    </location>
</feature>
<proteinExistence type="predicted"/>
<dbReference type="SUPFAM" id="SSF55347">
    <property type="entry name" value="Glyceraldehyde-3-phosphate dehydrogenase-like, C-terminal domain"/>
    <property type="match status" value="1"/>
</dbReference>
<dbReference type="Gene3D" id="3.30.360.10">
    <property type="entry name" value="Dihydrodipicolinate Reductase, domain 2"/>
    <property type="match status" value="1"/>
</dbReference>
<comment type="caution">
    <text evidence="3">The sequence shown here is derived from an EMBL/GenBank/DDBJ whole genome shotgun (WGS) entry which is preliminary data.</text>
</comment>
<dbReference type="SUPFAM" id="SSF51735">
    <property type="entry name" value="NAD(P)-binding Rossmann-fold domains"/>
    <property type="match status" value="1"/>
</dbReference>
<dbReference type="GO" id="GO:0000166">
    <property type="term" value="F:nucleotide binding"/>
    <property type="evidence" value="ECO:0007669"/>
    <property type="project" value="InterPro"/>
</dbReference>
<dbReference type="Gene3D" id="3.40.50.720">
    <property type="entry name" value="NAD(P)-binding Rossmann-like Domain"/>
    <property type="match status" value="1"/>
</dbReference>
<dbReference type="PANTHER" id="PTHR43818">
    <property type="entry name" value="BCDNA.GH03377"/>
    <property type="match status" value="1"/>
</dbReference>
<evidence type="ECO:0000313" key="3">
    <source>
        <dbReference type="EMBL" id="HER95360.1"/>
    </source>
</evidence>
<dbReference type="NCBIfam" id="TIGR01409">
    <property type="entry name" value="TAT_signal_seq"/>
    <property type="match status" value="1"/>
</dbReference>
<dbReference type="InterPro" id="IPR000683">
    <property type="entry name" value="Gfo/Idh/MocA-like_OxRdtase_N"/>
</dbReference>
<dbReference type="EMBL" id="DSGB01000003">
    <property type="protein sequence ID" value="HER95360.1"/>
    <property type="molecule type" value="Genomic_DNA"/>
</dbReference>
<dbReference type="Pfam" id="PF01408">
    <property type="entry name" value="GFO_IDH_MocA"/>
    <property type="match status" value="1"/>
</dbReference>